<proteinExistence type="predicted"/>
<keyword evidence="2" id="KW-1185">Reference proteome</keyword>
<reference evidence="1 2" key="1">
    <citation type="submission" date="2017-12" db="EMBL/GenBank/DDBJ databases">
        <title>Integrating genomic resources of turbot (Scophthalmus maximus) in depth evaluation of genetic and physical mapping variation across individuals.</title>
        <authorList>
            <person name="Martinez P."/>
        </authorList>
    </citation>
    <scope>NUCLEOTIDE SEQUENCE [LARGE SCALE GENOMIC DNA]</scope>
</reference>
<organism evidence="1 2">
    <name type="scientific">Scophthalmus maximus</name>
    <name type="common">Turbot</name>
    <name type="synonym">Psetta maxima</name>
    <dbReference type="NCBI Taxonomy" id="52904"/>
    <lineage>
        <taxon>Eukaryota</taxon>
        <taxon>Metazoa</taxon>
        <taxon>Chordata</taxon>
        <taxon>Craniata</taxon>
        <taxon>Vertebrata</taxon>
        <taxon>Euteleostomi</taxon>
        <taxon>Actinopterygii</taxon>
        <taxon>Neopterygii</taxon>
        <taxon>Teleostei</taxon>
        <taxon>Neoteleostei</taxon>
        <taxon>Acanthomorphata</taxon>
        <taxon>Carangaria</taxon>
        <taxon>Pleuronectiformes</taxon>
        <taxon>Pleuronectoidei</taxon>
        <taxon>Scophthalmidae</taxon>
        <taxon>Scophthalmus</taxon>
    </lineage>
</organism>
<evidence type="ECO:0000313" key="2">
    <source>
        <dbReference type="Proteomes" id="UP000246464"/>
    </source>
</evidence>
<protein>
    <submittedName>
        <fullName evidence="1">Uncharacterized protein</fullName>
    </submittedName>
</protein>
<dbReference type="AlphaFoldDB" id="A0A2U9CGN7"/>
<sequence>MNSDRMKTFQWINPSRVAKDDVNVRRGASPGRSVCASSACCGVFYVADRVRLLMWVLRPVFEKQRAASCRTRAAVNGAAELQETKSTNAKLLDGPPSWSVWSTMDVLVSLEHVGRPGQSGARWTSWSVWSTLDVLVSLENDGRPDANIN</sequence>
<name>A0A2U9CGN7_SCOMX</name>
<gene>
    <name evidence="1" type="ORF">SMAX5B_003017</name>
</gene>
<evidence type="ECO:0000313" key="1">
    <source>
        <dbReference type="EMBL" id="AWP14876.1"/>
    </source>
</evidence>
<accession>A0A2U9CGN7</accession>
<dbReference type="Proteomes" id="UP000246464">
    <property type="component" value="Chromosome 16"/>
</dbReference>
<dbReference type="EMBL" id="CP026258">
    <property type="protein sequence ID" value="AWP14876.1"/>
    <property type="molecule type" value="Genomic_DNA"/>
</dbReference>